<feature type="region of interest" description="Disordered" evidence="1">
    <location>
        <begin position="28"/>
        <end position="50"/>
    </location>
</feature>
<feature type="transmembrane region" description="Helical" evidence="2">
    <location>
        <begin position="154"/>
        <end position="179"/>
    </location>
</feature>
<dbReference type="AlphaFoldDB" id="A0A6A7AX48"/>
<evidence type="ECO:0000256" key="1">
    <source>
        <dbReference type="SAM" id="MobiDB-lite"/>
    </source>
</evidence>
<reference evidence="3" key="1">
    <citation type="submission" date="2020-01" db="EMBL/GenBank/DDBJ databases">
        <authorList>
            <consortium name="DOE Joint Genome Institute"/>
            <person name="Haridas S."/>
            <person name="Albert R."/>
            <person name="Binder M."/>
            <person name="Bloem J."/>
            <person name="Labutti K."/>
            <person name="Salamov A."/>
            <person name="Andreopoulos B."/>
            <person name="Baker S.E."/>
            <person name="Barry K."/>
            <person name="Bills G."/>
            <person name="Bluhm B.H."/>
            <person name="Cannon C."/>
            <person name="Castanera R."/>
            <person name="Culley D.E."/>
            <person name="Daum C."/>
            <person name="Ezra D."/>
            <person name="Gonzalez J.B."/>
            <person name="Henrissat B."/>
            <person name="Kuo A."/>
            <person name="Liang C."/>
            <person name="Lipzen A."/>
            <person name="Lutzoni F."/>
            <person name="Magnuson J."/>
            <person name="Mondo S."/>
            <person name="Nolan M."/>
            <person name="Ohm R."/>
            <person name="Pangilinan J."/>
            <person name="Park H.-J."/>
            <person name="Ramirez L."/>
            <person name="Alfaro M."/>
            <person name="Sun H."/>
            <person name="Tritt A."/>
            <person name="Yoshinaga Y."/>
            <person name="Zwiers L.-H."/>
            <person name="Turgeon B.G."/>
            <person name="Goodwin S.B."/>
            <person name="Spatafora J.W."/>
            <person name="Crous P.W."/>
            <person name="Grigoriev I.V."/>
        </authorList>
    </citation>
    <scope>NUCLEOTIDE SEQUENCE</scope>
    <source>
        <strain evidence="3">IPT5</strain>
    </source>
</reference>
<protein>
    <submittedName>
        <fullName evidence="3">Uncharacterized protein</fullName>
    </submittedName>
</protein>
<dbReference type="EMBL" id="MU006332">
    <property type="protein sequence ID" value="KAF2846718.1"/>
    <property type="molecule type" value="Genomic_DNA"/>
</dbReference>
<keyword evidence="2" id="KW-0812">Transmembrane</keyword>
<keyword evidence="4" id="KW-1185">Reference proteome</keyword>
<dbReference type="Proteomes" id="UP000799423">
    <property type="component" value="Unassembled WGS sequence"/>
</dbReference>
<sequence>MADPNDNTNIVLPHLSLFAGFCRPQTDTRHHSHMLDGSPRHNTHPRDGNINAMSQAEFDALPTWSDIEDEPDYNRQQPRDAPPRYSACVDSYLTPLLPRVAVVETDDDAGQAISRHGFWSETVVPTYDSILTSFPAFRGRSTEMCERKGRGKMGFWAFCCFWIALCVGMLATVGVAFALDLGASRYGYGIGIAAYVVGGGEGHEMGGSGREMRFCLTTPNRFAPGAQKWRYLAPLASTDCDTQILTLQAGPAEAWKIHTSDELQIEHEAGNHVARRHEGAMEKQNYVTVADRIRALESGDNLAEEGVLGQGR</sequence>
<keyword evidence="2" id="KW-1133">Transmembrane helix</keyword>
<keyword evidence="2" id="KW-0472">Membrane</keyword>
<proteinExistence type="predicted"/>
<evidence type="ECO:0000313" key="3">
    <source>
        <dbReference type="EMBL" id="KAF2846718.1"/>
    </source>
</evidence>
<gene>
    <name evidence="3" type="ORF">T440DRAFT_482321</name>
</gene>
<name>A0A6A7AX48_9PLEO</name>
<evidence type="ECO:0000256" key="2">
    <source>
        <dbReference type="SAM" id="Phobius"/>
    </source>
</evidence>
<dbReference type="OrthoDB" id="3683032at2759"/>
<evidence type="ECO:0000313" key="4">
    <source>
        <dbReference type="Proteomes" id="UP000799423"/>
    </source>
</evidence>
<organism evidence="3 4">
    <name type="scientific">Plenodomus tracheiphilus IPT5</name>
    <dbReference type="NCBI Taxonomy" id="1408161"/>
    <lineage>
        <taxon>Eukaryota</taxon>
        <taxon>Fungi</taxon>
        <taxon>Dikarya</taxon>
        <taxon>Ascomycota</taxon>
        <taxon>Pezizomycotina</taxon>
        <taxon>Dothideomycetes</taxon>
        <taxon>Pleosporomycetidae</taxon>
        <taxon>Pleosporales</taxon>
        <taxon>Pleosporineae</taxon>
        <taxon>Leptosphaeriaceae</taxon>
        <taxon>Plenodomus</taxon>
    </lineage>
</organism>
<accession>A0A6A7AX48</accession>